<comment type="caution">
    <text evidence="20">The sequence shown here is derived from an EMBL/GenBank/DDBJ whole genome shotgun (WGS) entry which is preliminary data.</text>
</comment>
<comment type="pathway">
    <text evidence="5">Cofactor biosynthesis; adenosylcobalamin biosynthesis; adenosylcobalamin from cob(II)yrinate a,c-diamide: step 6/7.</text>
</comment>
<comment type="similarity">
    <text evidence="7">Belongs to the CobU/CobP family.</text>
</comment>
<dbReference type="RefSeq" id="WP_126410027.1">
    <property type="nucleotide sequence ID" value="NZ_RXNT01000015.1"/>
</dbReference>
<accession>A0A431VZ30</accession>
<dbReference type="CDD" id="cd00544">
    <property type="entry name" value="CobU"/>
    <property type="match status" value="1"/>
</dbReference>
<evidence type="ECO:0000256" key="13">
    <source>
        <dbReference type="ARBA" id="ARBA00022777"/>
    </source>
</evidence>
<keyword evidence="10" id="KW-0169">Cobalamin biosynthesis</keyword>
<keyword evidence="14" id="KW-0067">ATP-binding</keyword>
<evidence type="ECO:0000256" key="18">
    <source>
        <dbReference type="PIRSR" id="PIRSR006135-1"/>
    </source>
</evidence>
<evidence type="ECO:0000256" key="9">
    <source>
        <dbReference type="ARBA" id="ARBA00012523"/>
    </source>
</evidence>
<protein>
    <recommendedName>
        <fullName evidence="16">Adenosylcobinamide kinase</fullName>
        <ecNumber evidence="8">2.7.1.156</ecNumber>
        <ecNumber evidence="9">2.7.7.62</ecNumber>
    </recommendedName>
    <alternativeName>
        <fullName evidence="17">Adenosylcobinamide-phosphate guanylyltransferase</fullName>
    </alternativeName>
</protein>
<evidence type="ECO:0000256" key="12">
    <source>
        <dbReference type="ARBA" id="ARBA00022741"/>
    </source>
</evidence>
<proteinExistence type="inferred from homology"/>
<feature type="binding site" evidence="19">
    <location>
        <position position="69"/>
    </location>
    <ligand>
        <name>GTP</name>
        <dbReference type="ChEBI" id="CHEBI:37565"/>
    </ligand>
</feature>
<dbReference type="EC" id="2.7.1.156" evidence="8"/>
<dbReference type="EMBL" id="RXNT01000015">
    <property type="protein sequence ID" value="RTR28468.1"/>
    <property type="molecule type" value="Genomic_DNA"/>
</dbReference>
<evidence type="ECO:0000256" key="16">
    <source>
        <dbReference type="ARBA" id="ARBA00029570"/>
    </source>
</evidence>
<comment type="catalytic activity">
    <reaction evidence="1">
        <text>adenosylcob(III)inamide + ATP = adenosylcob(III)inamide phosphate + ADP + H(+)</text>
        <dbReference type="Rhea" id="RHEA:15769"/>
        <dbReference type="ChEBI" id="CHEBI:2480"/>
        <dbReference type="ChEBI" id="CHEBI:15378"/>
        <dbReference type="ChEBI" id="CHEBI:30616"/>
        <dbReference type="ChEBI" id="CHEBI:58502"/>
        <dbReference type="ChEBI" id="CHEBI:456216"/>
        <dbReference type="EC" id="2.7.1.156"/>
    </reaction>
</comment>
<evidence type="ECO:0000256" key="11">
    <source>
        <dbReference type="ARBA" id="ARBA00022679"/>
    </source>
</evidence>
<evidence type="ECO:0000313" key="20">
    <source>
        <dbReference type="EMBL" id="RTR28468.1"/>
    </source>
</evidence>
<comment type="catalytic activity">
    <reaction evidence="2">
        <text>adenosylcob(III)inamide phosphate + GTP + H(+) = adenosylcob(III)inamide-GDP + diphosphate</text>
        <dbReference type="Rhea" id="RHEA:22712"/>
        <dbReference type="ChEBI" id="CHEBI:15378"/>
        <dbReference type="ChEBI" id="CHEBI:33019"/>
        <dbReference type="ChEBI" id="CHEBI:37565"/>
        <dbReference type="ChEBI" id="CHEBI:58502"/>
        <dbReference type="ChEBI" id="CHEBI:60487"/>
        <dbReference type="EC" id="2.7.7.62"/>
    </reaction>
</comment>
<dbReference type="GO" id="GO:0043752">
    <property type="term" value="F:adenosylcobinamide kinase activity"/>
    <property type="evidence" value="ECO:0007669"/>
    <property type="project" value="UniProtKB-EC"/>
</dbReference>
<dbReference type="OrthoDB" id="9799422at2"/>
<evidence type="ECO:0000256" key="19">
    <source>
        <dbReference type="PIRSR" id="PIRSR006135-2"/>
    </source>
</evidence>
<name>A0A431VZ30_9BACI</name>
<feature type="active site" description="GMP-histidine intermediate" evidence="18">
    <location>
        <position position="54"/>
    </location>
</feature>
<dbReference type="AlphaFoldDB" id="A0A431VZ30"/>
<evidence type="ECO:0000256" key="1">
    <source>
        <dbReference type="ARBA" id="ARBA00000312"/>
    </source>
</evidence>
<keyword evidence="12 19" id="KW-0547">Nucleotide-binding</keyword>
<dbReference type="GO" id="GO:0005524">
    <property type="term" value="F:ATP binding"/>
    <property type="evidence" value="ECO:0007669"/>
    <property type="project" value="UniProtKB-KW"/>
</dbReference>
<sequence length="183" mass="20878">MEKMIFITGGVRSGKSTFAEELATQKALELGGNLHYLATGVPSDEEMDKRIKRHQQERKESLSNWTTWEQSTQIETIASSFSKKDVVLLDCVTTLLNNELFSQKEWDTEILRRLVRGFEMIQENCAELILVSNEVLWEGISQNELVLQYSRILGHLHQALVARADHAYLVESGIPILMKGEKE</sequence>
<evidence type="ECO:0000313" key="21">
    <source>
        <dbReference type="Proteomes" id="UP000271374"/>
    </source>
</evidence>
<gene>
    <name evidence="20" type="ORF">EKG37_17130</name>
</gene>
<organism evidence="20 21">
    <name type="scientific">Bacillus yapensis</name>
    <dbReference type="NCBI Taxonomy" id="2492960"/>
    <lineage>
        <taxon>Bacteria</taxon>
        <taxon>Bacillati</taxon>
        <taxon>Bacillota</taxon>
        <taxon>Bacilli</taxon>
        <taxon>Bacillales</taxon>
        <taxon>Bacillaceae</taxon>
        <taxon>Bacillus</taxon>
    </lineage>
</organism>
<feature type="binding site" evidence="19">
    <location>
        <begin position="9"/>
        <end position="16"/>
    </location>
    <ligand>
        <name>GTP</name>
        <dbReference type="ChEBI" id="CHEBI:37565"/>
    </ligand>
</feature>
<keyword evidence="13 20" id="KW-0418">Kinase</keyword>
<evidence type="ECO:0000256" key="2">
    <source>
        <dbReference type="ARBA" id="ARBA00000711"/>
    </source>
</evidence>
<keyword evidence="15 19" id="KW-0342">GTP-binding</keyword>
<evidence type="ECO:0000256" key="14">
    <source>
        <dbReference type="ARBA" id="ARBA00022840"/>
    </source>
</evidence>
<dbReference type="InterPro" id="IPR003203">
    <property type="entry name" value="CobU/CobP"/>
</dbReference>
<feature type="binding site" evidence="19">
    <location>
        <begin position="38"/>
        <end position="40"/>
    </location>
    <ligand>
        <name>GTP</name>
        <dbReference type="ChEBI" id="CHEBI:37565"/>
    </ligand>
</feature>
<evidence type="ECO:0000256" key="10">
    <source>
        <dbReference type="ARBA" id="ARBA00022573"/>
    </source>
</evidence>
<dbReference type="EC" id="2.7.7.62" evidence="9"/>
<dbReference type="Pfam" id="PF02283">
    <property type="entry name" value="CobU"/>
    <property type="match status" value="1"/>
</dbReference>
<dbReference type="GO" id="GO:0008820">
    <property type="term" value="F:cobinamide phosphate guanylyltransferase activity"/>
    <property type="evidence" value="ECO:0007669"/>
    <property type="project" value="UniProtKB-EC"/>
</dbReference>
<dbReference type="PIRSF" id="PIRSF006135">
    <property type="entry name" value="CobU"/>
    <property type="match status" value="1"/>
</dbReference>
<comment type="pathway">
    <text evidence="6">Cofactor biosynthesis; adenosylcobalamin biosynthesis; adenosylcobalamin from cob(II)yrinate a,c-diamide: step 5/7.</text>
</comment>
<dbReference type="PANTHER" id="PTHR34848:SF1">
    <property type="entry name" value="BIFUNCTIONAL ADENOSYLCOBALAMIN BIOSYNTHESIS PROTEIN COBU"/>
    <property type="match status" value="1"/>
</dbReference>
<dbReference type="InterPro" id="IPR027417">
    <property type="entry name" value="P-loop_NTPase"/>
</dbReference>
<evidence type="ECO:0000256" key="15">
    <source>
        <dbReference type="ARBA" id="ARBA00023134"/>
    </source>
</evidence>
<keyword evidence="21" id="KW-1185">Reference proteome</keyword>
<dbReference type="GO" id="GO:0009236">
    <property type="term" value="P:cobalamin biosynthetic process"/>
    <property type="evidence" value="ECO:0007669"/>
    <property type="project" value="UniProtKB-UniPathway"/>
</dbReference>
<evidence type="ECO:0000256" key="4">
    <source>
        <dbReference type="ARBA" id="ARBA00003889"/>
    </source>
</evidence>
<keyword evidence="20" id="KW-0548">Nucleotidyltransferase</keyword>
<dbReference type="Proteomes" id="UP000271374">
    <property type="component" value="Unassembled WGS sequence"/>
</dbReference>
<evidence type="ECO:0000256" key="7">
    <source>
        <dbReference type="ARBA" id="ARBA00007490"/>
    </source>
</evidence>
<comment type="catalytic activity">
    <reaction evidence="3">
        <text>adenosylcob(III)inamide + GTP = adenosylcob(III)inamide phosphate + GDP + H(+)</text>
        <dbReference type="Rhea" id="RHEA:15765"/>
        <dbReference type="ChEBI" id="CHEBI:2480"/>
        <dbReference type="ChEBI" id="CHEBI:15378"/>
        <dbReference type="ChEBI" id="CHEBI:37565"/>
        <dbReference type="ChEBI" id="CHEBI:58189"/>
        <dbReference type="ChEBI" id="CHEBI:58502"/>
        <dbReference type="EC" id="2.7.1.156"/>
    </reaction>
</comment>
<dbReference type="GO" id="GO:0005525">
    <property type="term" value="F:GTP binding"/>
    <property type="evidence" value="ECO:0007669"/>
    <property type="project" value="UniProtKB-KW"/>
</dbReference>
<dbReference type="Gene3D" id="3.40.50.300">
    <property type="entry name" value="P-loop containing nucleotide triphosphate hydrolases"/>
    <property type="match status" value="1"/>
</dbReference>
<feature type="binding site" evidence="19">
    <location>
        <position position="90"/>
    </location>
    <ligand>
        <name>GTP</name>
        <dbReference type="ChEBI" id="CHEBI:37565"/>
    </ligand>
</feature>
<evidence type="ECO:0000256" key="3">
    <source>
        <dbReference type="ARBA" id="ARBA00001522"/>
    </source>
</evidence>
<comment type="function">
    <text evidence="4">Catalyzes ATP-dependent phosphorylation of adenosylcobinamide and addition of GMP to adenosylcobinamide phosphate.</text>
</comment>
<evidence type="ECO:0000256" key="6">
    <source>
        <dbReference type="ARBA" id="ARBA00005159"/>
    </source>
</evidence>
<evidence type="ECO:0000256" key="5">
    <source>
        <dbReference type="ARBA" id="ARBA00004692"/>
    </source>
</evidence>
<dbReference type="PANTHER" id="PTHR34848">
    <property type="match status" value="1"/>
</dbReference>
<keyword evidence="11 20" id="KW-0808">Transferase</keyword>
<dbReference type="SUPFAM" id="SSF52540">
    <property type="entry name" value="P-loop containing nucleoside triphosphate hydrolases"/>
    <property type="match status" value="1"/>
</dbReference>
<reference evidence="20 21" key="1">
    <citation type="submission" date="2018-12" db="EMBL/GenBank/DDBJ databases">
        <title>Bacillus yapensis draft genome sequence.</title>
        <authorList>
            <person name="Yu L."/>
            <person name="Xu X."/>
            <person name="Tang X."/>
        </authorList>
    </citation>
    <scope>NUCLEOTIDE SEQUENCE [LARGE SCALE GENOMIC DNA]</scope>
    <source>
        <strain evidence="20 21">XXST-01</strain>
    </source>
</reference>
<dbReference type="UniPathway" id="UPA00148">
    <property type="reaction ID" value="UER00236"/>
</dbReference>
<evidence type="ECO:0000256" key="17">
    <source>
        <dbReference type="ARBA" id="ARBA00030571"/>
    </source>
</evidence>
<evidence type="ECO:0000256" key="8">
    <source>
        <dbReference type="ARBA" id="ARBA00012016"/>
    </source>
</evidence>